<evidence type="ECO:0000256" key="1">
    <source>
        <dbReference type="ARBA" id="ARBA00004442"/>
    </source>
</evidence>
<evidence type="ECO:0000256" key="3">
    <source>
        <dbReference type="ARBA" id="ARBA00022729"/>
    </source>
</evidence>
<dbReference type="Pfam" id="PF14322">
    <property type="entry name" value="SusD-like_3"/>
    <property type="match status" value="1"/>
</dbReference>
<evidence type="ECO:0000256" key="2">
    <source>
        <dbReference type="ARBA" id="ARBA00006275"/>
    </source>
</evidence>
<dbReference type="EMBL" id="BAABDJ010000006">
    <property type="protein sequence ID" value="GAA3999412.1"/>
    <property type="molecule type" value="Genomic_DNA"/>
</dbReference>
<reference evidence="10" key="1">
    <citation type="journal article" date="2019" name="Int. J. Syst. Evol. Microbiol.">
        <title>The Global Catalogue of Microorganisms (GCM) 10K type strain sequencing project: providing services to taxonomists for standard genome sequencing and annotation.</title>
        <authorList>
            <consortium name="The Broad Institute Genomics Platform"/>
            <consortium name="The Broad Institute Genome Sequencing Center for Infectious Disease"/>
            <person name="Wu L."/>
            <person name="Ma J."/>
        </authorList>
    </citation>
    <scope>NUCLEOTIDE SEQUENCE [LARGE SCALE GENOMIC DNA]</scope>
    <source>
        <strain evidence="10">JCM 17224</strain>
    </source>
</reference>
<gene>
    <name evidence="9" type="ORF">GCM10022408_07960</name>
</gene>
<feature type="domain" description="RagB/SusD" evidence="7">
    <location>
        <begin position="325"/>
        <end position="406"/>
    </location>
</feature>
<dbReference type="SUPFAM" id="SSF48452">
    <property type="entry name" value="TPR-like"/>
    <property type="match status" value="1"/>
</dbReference>
<evidence type="ECO:0000256" key="4">
    <source>
        <dbReference type="ARBA" id="ARBA00023136"/>
    </source>
</evidence>
<keyword evidence="10" id="KW-1185">Reference proteome</keyword>
<comment type="similarity">
    <text evidence="2">Belongs to the SusD family.</text>
</comment>
<evidence type="ECO:0000256" key="5">
    <source>
        <dbReference type="ARBA" id="ARBA00023237"/>
    </source>
</evidence>
<proteinExistence type="inferred from homology"/>
<keyword evidence="3 6" id="KW-0732">Signal</keyword>
<feature type="domain" description="SusD-like N-terminal" evidence="8">
    <location>
        <begin position="94"/>
        <end position="231"/>
    </location>
</feature>
<evidence type="ECO:0000259" key="7">
    <source>
        <dbReference type="Pfam" id="PF07980"/>
    </source>
</evidence>
<accession>A0ABP7RLW4</accession>
<dbReference type="InterPro" id="IPR012944">
    <property type="entry name" value="SusD_RagB_dom"/>
</dbReference>
<feature type="signal peptide" evidence="6">
    <location>
        <begin position="1"/>
        <end position="20"/>
    </location>
</feature>
<comment type="caution">
    <text evidence="9">The sequence shown here is derived from an EMBL/GenBank/DDBJ whole genome shotgun (WGS) entry which is preliminary data.</text>
</comment>
<sequence>MKKSLHSLALAAMLATGALVSCDSKLDVEPVNQVRAEKALLTSADVEAALVGSYSALSSNRLYGGYIQFISDLLGDDGDFEFVGTFTQPREFIEKAIERDNSFAAATWTDAYQAINITNNVLANGDKVVAVRKNRIEGEARFIRAALYFELVRLFGRDWNDGNPQTNLGVPLVLTPTSRIDGASLVSRNTVAQIYTQVIADLTDAEAKLPAGNGFFATKGAAAAMLARVYLQQGRYAEAAAAANRVIASGRYPLTGTFAEEFETTTNTSEDIFAIQITSQDGLNDLNTYFSVSQRQDIEVSEDFIDLYEADDERGQFFDDVYTLKFDQQYGNVKVIRSAEMYLIRAEANLRARASVGATPLADINTVRARAGASPLTAVTIDGVLLERRLELAFEGFRLHDIKRLKQKVGTLPFNSPKLVLPIPQRERDVNPNLVQNEAYL</sequence>
<dbReference type="PROSITE" id="PS51257">
    <property type="entry name" value="PROKAR_LIPOPROTEIN"/>
    <property type="match status" value="1"/>
</dbReference>
<dbReference type="Gene3D" id="1.25.40.390">
    <property type="match status" value="1"/>
</dbReference>
<dbReference type="Pfam" id="PF07980">
    <property type="entry name" value="SusD_RagB"/>
    <property type="match status" value="1"/>
</dbReference>
<evidence type="ECO:0000313" key="9">
    <source>
        <dbReference type="EMBL" id="GAA3999412.1"/>
    </source>
</evidence>
<evidence type="ECO:0000259" key="8">
    <source>
        <dbReference type="Pfam" id="PF14322"/>
    </source>
</evidence>
<evidence type="ECO:0000256" key="6">
    <source>
        <dbReference type="SAM" id="SignalP"/>
    </source>
</evidence>
<organism evidence="9 10">
    <name type="scientific">Hymenobacter fastidiosus</name>
    <dbReference type="NCBI Taxonomy" id="486264"/>
    <lineage>
        <taxon>Bacteria</taxon>
        <taxon>Pseudomonadati</taxon>
        <taxon>Bacteroidota</taxon>
        <taxon>Cytophagia</taxon>
        <taxon>Cytophagales</taxon>
        <taxon>Hymenobacteraceae</taxon>
        <taxon>Hymenobacter</taxon>
    </lineage>
</organism>
<dbReference type="CDD" id="cd08977">
    <property type="entry name" value="SusD"/>
    <property type="match status" value="1"/>
</dbReference>
<evidence type="ECO:0000313" key="10">
    <source>
        <dbReference type="Proteomes" id="UP001500567"/>
    </source>
</evidence>
<name>A0ABP7RLW4_9BACT</name>
<dbReference type="InterPro" id="IPR033985">
    <property type="entry name" value="SusD-like_N"/>
</dbReference>
<keyword evidence="5" id="KW-0998">Cell outer membrane</keyword>
<dbReference type="RefSeq" id="WP_345071146.1">
    <property type="nucleotide sequence ID" value="NZ_BAABDJ010000006.1"/>
</dbReference>
<feature type="chain" id="PRO_5046767560" evidence="6">
    <location>
        <begin position="21"/>
        <end position="441"/>
    </location>
</feature>
<comment type="subcellular location">
    <subcellularLocation>
        <location evidence="1">Cell outer membrane</location>
    </subcellularLocation>
</comment>
<keyword evidence="4" id="KW-0472">Membrane</keyword>
<dbReference type="InterPro" id="IPR011990">
    <property type="entry name" value="TPR-like_helical_dom_sf"/>
</dbReference>
<dbReference type="Proteomes" id="UP001500567">
    <property type="component" value="Unassembled WGS sequence"/>
</dbReference>
<protein>
    <submittedName>
        <fullName evidence="9">RagB/SusD family nutrient uptake outer membrane protein</fullName>
    </submittedName>
</protein>